<dbReference type="RefSeq" id="WP_203743776.1">
    <property type="nucleotide sequence ID" value="NZ_BONF01000009.1"/>
</dbReference>
<comment type="similarity">
    <text evidence="2">Belongs to the NADH dehydrogenase family.</text>
</comment>
<dbReference type="Proteomes" id="UP000601223">
    <property type="component" value="Unassembled WGS sequence"/>
</dbReference>
<comment type="cofactor">
    <cofactor evidence="1">
        <name>FAD</name>
        <dbReference type="ChEBI" id="CHEBI:57692"/>
    </cofactor>
</comment>
<dbReference type="EMBL" id="BONF01000009">
    <property type="protein sequence ID" value="GIF80334.1"/>
    <property type="molecule type" value="Genomic_DNA"/>
</dbReference>
<dbReference type="AlphaFoldDB" id="A0A8J3JNG5"/>
<comment type="caution">
    <text evidence="7">The sequence shown here is derived from an EMBL/GenBank/DDBJ whole genome shotgun (WGS) entry which is preliminary data.</text>
</comment>
<evidence type="ECO:0000259" key="6">
    <source>
        <dbReference type="Pfam" id="PF07992"/>
    </source>
</evidence>
<gene>
    <name evidence="7" type="primary">ndh</name>
    <name evidence="7" type="ORF">Cba03nite_16830</name>
</gene>
<keyword evidence="4" id="KW-0274">FAD</keyword>
<sequence>MSADVNVVIVGGGLAGVACAKRLAGKPGMRVELIDRAGFQQFQPLLYQVATAELTSKDVRFDLDRLFRHHPSVNVRKDDVTAIDPGAMTVTLASGDTLTADHLVLAAGAQPNFFETPGAREHAFPLYSVEDALRVRGRVLTVFQDVAANPALVDEGALNFVIVGGGPTGVETSGALAELVHDVMPGVHHDVPCAEAQIILVDGGPTLLSAFSHESGDYAARQLKHRGVLLHLGTRVQEVTPESVTLADGTVIKTRLVVWGGGEKAADIAAASGLTAGHGGRIQVEPDLSVAGHPHVYAIGDVANIPYGDEAALPQLGSVAQQSGRWVADNIVAQSRGEAPQPFHYRDKGIMAMIGTKAAVAEIGPHRHEIHGRFAFAAWLGVHLELLSDMGSKIHSYVTWAEEFYLRPNHRSAKLLDPTRIDTPAINWDEDS</sequence>
<evidence type="ECO:0000313" key="8">
    <source>
        <dbReference type="Proteomes" id="UP000601223"/>
    </source>
</evidence>
<dbReference type="PRINTS" id="PR00411">
    <property type="entry name" value="PNDRDTASEI"/>
</dbReference>
<dbReference type="PANTHER" id="PTHR42913:SF3">
    <property type="entry name" value="64 KDA MITOCHONDRIAL NADH DEHYDROGENASE (EUROFUNG)"/>
    <property type="match status" value="1"/>
</dbReference>
<reference evidence="7 8" key="1">
    <citation type="submission" date="2021-01" db="EMBL/GenBank/DDBJ databases">
        <title>Whole genome shotgun sequence of Catellatospora bangladeshensis NBRC 107357.</title>
        <authorList>
            <person name="Komaki H."/>
            <person name="Tamura T."/>
        </authorList>
    </citation>
    <scope>NUCLEOTIDE SEQUENCE [LARGE SCALE GENOMIC DNA]</scope>
    <source>
        <strain evidence="7 8">NBRC 107357</strain>
    </source>
</reference>
<feature type="domain" description="FAD/NAD(P)-binding" evidence="6">
    <location>
        <begin position="6"/>
        <end position="324"/>
    </location>
</feature>
<evidence type="ECO:0000256" key="2">
    <source>
        <dbReference type="ARBA" id="ARBA00005272"/>
    </source>
</evidence>
<organism evidence="7 8">
    <name type="scientific">Catellatospora bangladeshensis</name>
    <dbReference type="NCBI Taxonomy" id="310355"/>
    <lineage>
        <taxon>Bacteria</taxon>
        <taxon>Bacillati</taxon>
        <taxon>Actinomycetota</taxon>
        <taxon>Actinomycetes</taxon>
        <taxon>Micromonosporales</taxon>
        <taxon>Micromonosporaceae</taxon>
        <taxon>Catellatospora</taxon>
    </lineage>
</organism>
<protein>
    <submittedName>
        <fullName evidence="7">NADH dehydrogenase</fullName>
    </submittedName>
</protein>
<dbReference type="InterPro" id="IPR036188">
    <property type="entry name" value="FAD/NAD-bd_sf"/>
</dbReference>
<name>A0A8J3JNG5_9ACTN</name>
<evidence type="ECO:0000256" key="3">
    <source>
        <dbReference type="ARBA" id="ARBA00022630"/>
    </source>
</evidence>
<dbReference type="PANTHER" id="PTHR42913">
    <property type="entry name" value="APOPTOSIS-INDUCING FACTOR 1"/>
    <property type="match status" value="1"/>
</dbReference>
<keyword evidence="8" id="KW-1185">Reference proteome</keyword>
<dbReference type="InterPro" id="IPR023753">
    <property type="entry name" value="FAD/NAD-binding_dom"/>
</dbReference>
<dbReference type="Pfam" id="PF07992">
    <property type="entry name" value="Pyr_redox_2"/>
    <property type="match status" value="1"/>
</dbReference>
<evidence type="ECO:0000256" key="4">
    <source>
        <dbReference type="ARBA" id="ARBA00022827"/>
    </source>
</evidence>
<dbReference type="GO" id="GO:0019646">
    <property type="term" value="P:aerobic electron transport chain"/>
    <property type="evidence" value="ECO:0007669"/>
    <property type="project" value="TreeGrafter"/>
</dbReference>
<keyword evidence="3" id="KW-0285">Flavoprotein</keyword>
<dbReference type="SUPFAM" id="SSF51905">
    <property type="entry name" value="FAD/NAD(P)-binding domain"/>
    <property type="match status" value="1"/>
</dbReference>
<evidence type="ECO:0000256" key="5">
    <source>
        <dbReference type="ARBA" id="ARBA00023002"/>
    </source>
</evidence>
<dbReference type="GO" id="GO:0003955">
    <property type="term" value="F:NAD(P)H dehydrogenase (quinone) activity"/>
    <property type="evidence" value="ECO:0007669"/>
    <property type="project" value="TreeGrafter"/>
</dbReference>
<dbReference type="PRINTS" id="PR00368">
    <property type="entry name" value="FADPNR"/>
</dbReference>
<dbReference type="Gene3D" id="3.50.50.100">
    <property type="match status" value="1"/>
</dbReference>
<keyword evidence="5" id="KW-0560">Oxidoreductase</keyword>
<proteinExistence type="inferred from homology"/>
<dbReference type="InterPro" id="IPR051169">
    <property type="entry name" value="NADH-Q_oxidoreductase"/>
</dbReference>
<evidence type="ECO:0000313" key="7">
    <source>
        <dbReference type="EMBL" id="GIF80334.1"/>
    </source>
</evidence>
<evidence type="ECO:0000256" key="1">
    <source>
        <dbReference type="ARBA" id="ARBA00001974"/>
    </source>
</evidence>
<accession>A0A8J3JNG5</accession>